<dbReference type="VEuPathDB" id="VectorBase:ACUA024478"/>
<sequence>MTMLTRNFTSQRSHRTKLLCTSCSGLSAYAVLWFLPITCIIVHTSCHHQRYRAGPTFSQCLPQKDESINYPSASFRFELDGSSSPPGGTSKVYLCDWHTEAHGPVSLRQ</sequence>
<evidence type="ECO:0000313" key="1">
    <source>
        <dbReference type="EnsemblMetazoa" id="ACUA024478-PA"/>
    </source>
</evidence>
<organism evidence="1 2">
    <name type="scientific">Anopheles culicifacies</name>
    <dbReference type="NCBI Taxonomy" id="139723"/>
    <lineage>
        <taxon>Eukaryota</taxon>
        <taxon>Metazoa</taxon>
        <taxon>Ecdysozoa</taxon>
        <taxon>Arthropoda</taxon>
        <taxon>Hexapoda</taxon>
        <taxon>Insecta</taxon>
        <taxon>Pterygota</taxon>
        <taxon>Neoptera</taxon>
        <taxon>Endopterygota</taxon>
        <taxon>Diptera</taxon>
        <taxon>Nematocera</taxon>
        <taxon>Culicoidea</taxon>
        <taxon>Culicidae</taxon>
        <taxon>Anophelinae</taxon>
        <taxon>Anopheles</taxon>
        <taxon>culicifacies species complex</taxon>
    </lineage>
</organism>
<dbReference type="Proteomes" id="UP000075883">
    <property type="component" value="Unassembled WGS sequence"/>
</dbReference>
<evidence type="ECO:0000313" key="2">
    <source>
        <dbReference type="Proteomes" id="UP000075883"/>
    </source>
</evidence>
<accession>A0A182MRF1</accession>
<keyword evidence="2" id="KW-1185">Reference proteome</keyword>
<dbReference type="EnsemblMetazoa" id="ACUA024478-RA">
    <property type="protein sequence ID" value="ACUA024478-PA"/>
    <property type="gene ID" value="ACUA024478"/>
</dbReference>
<dbReference type="AlphaFoldDB" id="A0A182MRF1"/>
<name>A0A182MRF1_9DIPT</name>
<dbReference type="EMBL" id="AXCM01012293">
    <property type="status" value="NOT_ANNOTATED_CDS"/>
    <property type="molecule type" value="Genomic_DNA"/>
</dbReference>
<reference evidence="2" key="1">
    <citation type="submission" date="2013-09" db="EMBL/GenBank/DDBJ databases">
        <title>The Genome Sequence of Anopheles culicifacies species A.</title>
        <authorList>
            <consortium name="The Broad Institute Genomics Platform"/>
            <person name="Neafsey D.E."/>
            <person name="Besansky N."/>
            <person name="Howell P."/>
            <person name="Walton C."/>
            <person name="Young S.K."/>
            <person name="Zeng Q."/>
            <person name="Gargeya S."/>
            <person name="Fitzgerald M."/>
            <person name="Haas B."/>
            <person name="Abouelleil A."/>
            <person name="Allen A.W."/>
            <person name="Alvarado L."/>
            <person name="Arachchi H.M."/>
            <person name="Berlin A.M."/>
            <person name="Chapman S.B."/>
            <person name="Gainer-Dewar J."/>
            <person name="Goldberg J."/>
            <person name="Griggs A."/>
            <person name="Gujja S."/>
            <person name="Hansen M."/>
            <person name="Howarth C."/>
            <person name="Imamovic A."/>
            <person name="Ireland A."/>
            <person name="Larimer J."/>
            <person name="McCowan C."/>
            <person name="Murphy C."/>
            <person name="Pearson M."/>
            <person name="Poon T.W."/>
            <person name="Priest M."/>
            <person name="Roberts A."/>
            <person name="Saif S."/>
            <person name="Shea T."/>
            <person name="Sisk P."/>
            <person name="Sykes S."/>
            <person name="Wortman J."/>
            <person name="Nusbaum C."/>
            <person name="Birren B."/>
        </authorList>
    </citation>
    <scope>NUCLEOTIDE SEQUENCE [LARGE SCALE GENOMIC DNA]</scope>
    <source>
        <strain evidence="2">A-37</strain>
    </source>
</reference>
<protein>
    <submittedName>
        <fullName evidence="1">Uncharacterized protein</fullName>
    </submittedName>
</protein>
<reference evidence="1" key="2">
    <citation type="submission" date="2020-05" db="UniProtKB">
        <authorList>
            <consortium name="EnsemblMetazoa"/>
        </authorList>
    </citation>
    <scope>IDENTIFICATION</scope>
    <source>
        <strain evidence="1">A-37</strain>
    </source>
</reference>
<proteinExistence type="predicted"/>